<dbReference type="InterPro" id="IPR008160">
    <property type="entry name" value="Collagen"/>
</dbReference>
<dbReference type="PANTHER" id="PTHR19143">
    <property type="entry name" value="FIBRINOGEN/TENASCIN/ANGIOPOEITIN"/>
    <property type="match status" value="1"/>
</dbReference>
<feature type="domain" description="Fibrinogen C-terminal" evidence="4">
    <location>
        <begin position="73"/>
        <end position="245"/>
    </location>
</feature>
<dbReference type="Gene3D" id="3.90.215.10">
    <property type="entry name" value="Gamma Fibrinogen, chain A, domain 1"/>
    <property type="match status" value="2"/>
</dbReference>
<dbReference type="InterPro" id="IPR020837">
    <property type="entry name" value="Fibrinogen_CS"/>
</dbReference>
<dbReference type="NCBIfam" id="NF040941">
    <property type="entry name" value="GGGWT_bact"/>
    <property type="match status" value="1"/>
</dbReference>
<dbReference type="InterPro" id="IPR050373">
    <property type="entry name" value="Fibrinogen_C-term_domain"/>
</dbReference>
<dbReference type="PROSITE" id="PS00514">
    <property type="entry name" value="FIBRINOGEN_C_1"/>
    <property type="match status" value="1"/>
</dbReference>
<evidence type="ECO:0000256" key="3">
    <source>
        <dbReference type="SAM" id="SignalP"/>
    </source>
</evidence>
<dbReference type="InterPro" id="IPR014716">
    <property type="entry name" value="Fibrinogen_a/b/g_C_1"/>
</dbReference>
<comment type="caution">
    <text evidence="5">The sequence shown here is derived from an EMBL/GenBank/DDBJ whole genome shotgun (WGS) entry which is preliminary data.</text>
</comment>
<evidence type="ECO:0000256" key="2">
    <source>
        <dbReference type="SAM" id="MobiDB-lite"/>
    </source>
</evidence>
<accession>A0A8J6EGE0</accession>
<dbReference type="Pfam" id="PF01391">
    <property type="entry name" value="Collagen"/>
    <property type="match status" value="1"/>
</dbReference>
<dbReference type="EMBL" id="WNTK01000835">
    <property type="protein sequence ID" value="KAG9468541.1"/>
    <property type="molecule type" value="Genomic_DNA"/>
</dbReference>
<dbReference type="CDD" id="cd00087">
    <property type="entry name" value="FReD"/>
    <property type="match status" value="1"/>
</dbReference>
<dbReference type="InterPro" id="IPR036056">
    <property type="entry name" value="Fibrinogen-like_C"/>
</dbReference>
<feature type="signal peptide" evidence="3">
    <location>
        <begin position="1"/>
        <end position="19"/>
    </location>
</feature>
<proteinExistence type="predicted"/>
<dbReference type="PROSITE" id="PS51406">
    <property type="entry name" value="FIBRINOGEN_C_2"/>
    <property type="match status" value="1"/>
</dbReference>
<dbReference type="AlphaFoldDB" id="A0A8J6EGE0"/>
<dbReference type="InterPro" id="IPR002181">
    <property type="entry name" value="Fibrinogen_a/b/g_C_dom"/>
</dbReference>
<reference evidence="5" key="1">
    <citation type="thesis" date="2020" institute="ProQuest LLC" country="789 East Eisenhower Parkway, Ann Arbor, MI, USA">
        <title>Comparative Genomics and Chromosome Evolution.</title>
        <authorList>
            <person name="Mudd A.B."/>
        </authorList>
    </citation>
    <scope>NUCLEOTIDE SEQUENCE</scope>
    <source>
        <strain evidence="5">HN-11 Male</strain>
        <tissue evidence="5">Kidney and liver</tissue>
    </source>
</reference>
<protein>
    <recommendedName>
        <fullName evidence="4">Fibrinogen C-terminal domain-containing protein</fullName>
    </recommendedName>
</protein>
<gene>
    <name evidence="5" type="ORF">GDO78_022518</name>
</gene>
<dbReference type="GO" id="GO:0005615">
    <property type="term" value="C:extracellular space"/>
    <property type="evidence" value="ECO:0007669"/>
    <property type="project" value="TreeGrafter"/>
</dbReference>
<evidence type="ECO:0000256" key="1">
    <source>
        <dbReference type="ARBA" id="ARBA00023157"/>
    </source>
</evidence>
<feature type="chain" id="PRO_5035193317" description="Fibrinogen C-terminal domain-containing protein" evidence="3">
    <location>
        <begin position="20"/>
        <end position="245"/>
    </location>
</feature>
<evidence type="ECO:0000259" key="4">
    <source>
        <dbReference type="PROSITE" id="PS51406"/>
    </source>
</evidence>
<evidence type="ECO:0000313" key="6">
    <source>
        <dbReference type="Proteomes" id="UP000770717"/>
    </source>
</evidence>
<sequence length="245" mass="27251">MKTRWLILLWVSVTALSHADDSCPEVKIVGLEGSDRLSILRGCPGLPGSPGPKGELGEKGERGPSGQMGKMGPAGPKAPRNCKEIQDQGEVLSDWYTIYPDGSTPLKVLCDLHTDGGGWIVFQRRWDGSVDFKKDWKAYKEGFGSRLTEFWLGNDNLHKLTSTGDSFSFHKNALFTTEDQDNDTHKDNCAVICKGGWWYKDCHNANMNGGYYLGPHSDTAKGINWKLGKGYHYSYKVSEMKIRGK</sequence>
<name>A0A8J6EGE0_ELECQ</name>
<dbReference type="Pfam" id="PF00147">
    <property type="entry name" value="Fibrinogen_C"/>
    <property type="match status" value="1"/>
</dbReference>
<keyword evidence="1" id="KW-1015">Disulfide bond</keyword>
<dbReference type="OrthoDB" id="7735550at2759"/>
<dbReference type="SMART" id="SM00186">
    <property type="entry name" value="FBG"/>
    <property type="match status" value="1"/>
</dbReference>
<dbReference type="Proteomes" id="UP000770717">
    <property type="component" value="Unassembled WGS sequence"/>
</dbReference>
<dbReference type="SUPFAM" id="SSF56496">
    <property type="entry name" value="Fibrinogen C-terminal domain-like"/>
    <property type="match status" value="1"/>
</dbReference>
<keyword evidence="6" id="KW-1185">Reference proteome</keyword>
<evidence type="ECO:0000313" key="5">
    <source>
        <dbReference type="EMBL" id="KAG9468541.1"/>
    </source>
</evidence>
<keyword evidence="3" id="KW-0732">Signal</keyword>
<organism evidence="5 6">
    <name type="scientific">Eleutherodactylus coqui</name>
    <name type="common">Puerto Rican coqui</name>
    <dbReference type="NCBI Taxonomy" id="57060"/>
    <lineage>
        <taxon>Eukaryota</taxon>
        <taxon>Metazoa</taxon>
        <taxon>Chordata</taxon>
        <taxon>Craniata</taxon>
        <taxon>Vertebrata</taxon>
        <taxon>Euteleostomi</taxon>
        <taxon>Amphibia</taxon>
        <taxon>Batrachia</taxon>
        <taxon>Anura</taxon>
        <taxon>Neobatrachia</taxon>
        <taxon>Hyloidea</taxon>
        <taxon>Eleutherodactylidae</taxon>
        <taxon>Eleutherodactylinae</taxon>
        <taxon>Eleutherodactylus</taxon>
        <taxon>Eleutherodactylus</taxon>
    </lineage>
</organism>
<dbReference type="PANTHER" id="PTHR19143:SF467">
    <property type="entry name" value="FICOLIN-2-LIKE"/>
    <property type="match status" value="1"/>
</dbReference>
<feature type="region of interest" description="Disordered" evidence="2">
    <location>
        <begin position="42"/>
        <end position="81"/>
    </location>
</feature>